<dbReference type="Gene3D" id="3.30.70.270">
    <property type="match status" value="2"/>
</dbReference>
<keyword evidence="6" id="KW-0548">Nucleotidyltransferase</keyword>
<dbReference type="Pfam" id="PF00665">
    <property type="entry name" value="rve"/>
    <property type="match status" value="1"/>
</dbReference>
<feature type="transmembrane region" description="Helical" evidence="18">
    <location>
        <begin position="61"/>
        <end position="81"/>
    </location>
</feature>
<proteinExistence type="inferred from homology"/>
<dbReference type="Gene3D" id="1.10.340.70">
    <property type="match status" value="1"/>
</dbReference>
<evidence type="ECO:0000256" key="10">
    <source>
        <dbReference type="ARBA" id="ARBA00022842"/>
    </source>
</evidence>
<evidence type="ECO:0000256" key="9">
    <source>
        <dbReference type="ARBA" id="ARBA00022801"/>
    </source>
</evidence>
<dbReference type="GO" id="GO:0015074">
    <property type="term" value="P:DNA integration"/>
    <property type="evidence" value="ECO:0007669"/>
    <property type="project" value="UniProtKB-KW"/>
</dbReference>
<evidence type="ECO:0000256" key="17">
    <source>
        <dbReference type="SAM" id="MobiDB-lite"/>
    </source>
</evidence>
<keyword evidence="8" id="KW-0255">Endonuclease</keyword>
<dbReference type="Proteomes" id="UP000677228">
    <property type="component" value="Unassembled WGS sequence"/>
</dbReference>
<evidence type="ECO:0000313" key="23">
    <source>
        <dbReference type="Proteomes" id="UP000677228"/>
    </source>
</evidence>
<feature type="transmembrane region" description="Helical" evidence="18">
    <location>
        <begin position="93"/>
        <end position="113"/>
    </location>
</feature>
<dbReference type="Pfam" id="PF17921">
    <property type="entry name" value="Integrase_H2C2"/>
    <property type="match status" value="1"/>
</dbReference>
<evidence type="ECO:0000256" key="16">
    <source>
        <dbReference type="ARBA" id="ARBA00023268"/>
    </source>
</evidence>
<dbReference type="SUPFAM" id="SSF50630">
    <property type="entry name" value="Acid proteases"/>
    <property type="match status" value="1"/>
</dbReference>
<name>A0A8S2EJB5_9BILA</name>
<dbReference type="InterPro" id="IPR043128">
    <property type="entry name" value="Rev_trsase/Diguanyl_cyclase"/>
</dbReference>
<dbReference type="InterPro" id="IPR001584">
    <property type="entry name" value="Integrase_cat-core"/>
</dbReference>
<dbReference type="PANTHER" id="PTHR37984:SF5">
    <property type="entry name" value="PROTEIN NYNRIN-LIKE"/>
    <property type="match status" value="1"/>
</dbReference>
<dbReference type="InterPro" id="IPR000477">
    <property type="entry name" value="RT_dom"/>
</dbReference>
<dbReference type="GO" id="GO:0006508">
    <property type="term" value="P:proteolysis"/>
    <property type="evidence" value="ECO:0007669"/>
    <property type="project" value="UniProtKB-KW"/>
</dbReference>
<keyword evidence="4" id="KW-0808">Transferase</keyword>
<dbReference type="PROSITE" id="PS50878">
    <property type="entry name" value="RT_POL"/>
    <property type="match status" value="1"/>
</dbReference>
<evidence type="ECO:0000256" key="2">
    <source>
        <dbReference type="ARBA" id="ARBA00007018"/>
    </source>
</evidence>
<evidence type="ECO:0000256" key="8">
    <source>
        <dbReference type="ARBA" id="ARBA00022759"/>
    </source>
</evidence>
<evidence type="ECO:0000256" key="15">
    <source>
        <dbReference type="ARBA" id="ARBA00023136"/>
    </source>
</evidence>
<keyword evidence="9" id="KW-0378">Hydrolase</keyword>
<evidence type="ECO:0000259" key="20">
    <source>
        <dbReference type="PROSITE" id="PS50994"/>
    </source>
</evidence>
<dbReference type="Pfam" id="PF13975">
    <property type="entry name" value="gag-asp_proteas"/>
    <property type="match status" value="1"/>
</dbReference>
<evidence type="ECO:0000256" key="13">
    <source>
        <dbReference type="ARBA" id="ARBA00022918"/>
    </source>
</evidence>
<keyword evidence="12" id="KW-0229">DNA integration</keyword>
<dbReference type="InterPro" id="IPR041577">
    <property type="entry name" value="RT_RNaseH_2"/>
</dbReference>
<evidence type="ECO:0008006" key="24">
    <source>
        <dbReference type="Google" id="ProtNLM"/>
    </source>
</evidence>
<feature type="transmembrane region" description="Helical" evidence="18">
    <location>
        <begin position="30"/>
        <end position="49"/>
    </location>
</feature>
<evidence type="ECO:0000256" key="12">
    <source>
        <dbReference type="ARBA" id="ARBA00022908"/>
    </source>
</evidence>
<keyword evidence="5 18" id="KW-0812">Transmembrane</keyword>
<dbReference type="InterPro" id="IPR043502">
    <property type="entry name" value="DNA/RNA_pol_sf"/>
</dbReference>
<evidence type="ECO:0000256" key="18">
    <source>
        <dbReference type="SAM" id="Phobius"/>
    </source>
</evidence>
<keyword evidence="10" id="KW-0460">Magnesium</keyword>
<dbReference type="FunFam" id="1.10.340.70:FF:000001">
    <property type="entry name" value="Retrovirus-related Pol polyprotein from transposon gypsy-like Protein"/>
    <property type="match status" value="1"/>
</dbReference>
<keyword evidence="14 18" id="KW-1133">Transmembrane helix</keyword>
<keyword evidence="3" id="KW-0645">Protease</keyword>
<dbReference type="CDD" id="cd01647">
    <property type="entry name" value="RT_LTR"/>
    <property type="match status" value="1"/>
</dbReference>
<dbReference type="GO" id="GO:0004190">
    <property type="term" value="F:aspartic-type endopeptidase activity"/>
    <property type="evidence" value="ECO:0007669"/>
    <property type="project" value="InterPro"/>
</dbReference>
<dbReference type="InterPro" id="IPR036397">
    <property type="entry name" value="RNaseH_sf"/>
</dbReference>
<feature type="domain" description="Reverse transcriptase" evidence="19">
    <location>
        <begin position="721"/>
        <end position="900"/>
    </location>
</feature>
<dbReference type="Pfam" id="PF00078">
    <property type="entry name" value="RVT_1"/>
    <property type="match status" value="1"/>
</dbReference>
<dbReference type="EMBL" id="CAJNOK010012424">
    <property type="protein sequence ID" value="CAF1163121.1"/>
    <property type="molecule type" value="Genomic_DNA"/>
</dbReference>
<evidence type="ECO:0000256" key="6">
    <source>
        <dbReference type="ARBA" id="ARBA00022695"/>
    </source>
</evidence>
<dbReference type="GO" id="GO:0003723">
    <property type="term" value="F:RNA binding"/>
    <property type="evidence" value="ECO:0007669"/>
    <property type="project" value="UniProtKB-KW"/>
</dbReference>
<keyword evidence="7" id="KW-0540">Nuclease</keyword>
<feature type="compositionally biased region" description="Polar residues" evidence="17">
    <location>
        <begin position="371"/>
        <end position="381"/>
    </location>
</feature>
<dbReference type="GO" id="GO:0016020">
    <property type="term" value="C:membrane"/>
    <property type="evidence" value="ECO:0007669"/>
    <property type="project" value="UniProtKB-SubCell"/>
</dbReference>
<dbReference type="InterPro" id="IPR050951">
    <property type="entry name" value="Retrovirus_Pol_polyprotein"/>
</dbReference>
<evidence type="ECO:0000256" key="14">
    <source>
        <dbReference type="ARBA" id="ARBA00022989"/>
    </source>
</evidence>
<feature type="compositionally biased region" description="Low complexity" evidence="17">
    <location>
        <begin position="382"/>
        <end position="406"/>
    </location>
</feature>
<dbReference type="Gene3D" id="2.40.70.10">
    <property type="entry name" value="Acid Proteases"/>
    <property type="match status" value="1"/>
</dbReference>
<sequence>LDYCGIAILIIGSIIPLLYYQFYCEFGTKIAYLSVIGLLGIGCIVVSMWDRFSAPEYRVYRALLFVTFGLFGFIPTCHYIFRFGLKHAFTTGATQWVLLVAALYVTGACLYAVDDRKPSSSSTTTSLPTFPADSFAIRSPIDTVENILQKIVIEDIIKNPTTFTGKENISTWLEEVEHFFITSMWPEDLRLQYIPQFLKNDAKQWYKDNQSIIMSWNEFKTQIKEAYTSTYEITIAFQRLKNYQQTNNQTVKQYYTEVIKLCREADPKMSEQIKLQHLLDNLKPSIKLKVIEKNPKTVAEFLEHSKTVEDLNTLISRDQNLSNFVSDNLTVVANNVSSPTIGSQTYVAHPRRSNHDNHSPYQHNSISNQIESSYPTNESSTQPQSSSQNYSANNYNSNTNHQQRQSQSKRRASPCVNKSPMKLMIDTGATNTLITEKALLSTHHKEFTSKYPWKLYQADGQTPLEVVGVVQLQIQIKSTNTNISAYVVKHLCTPCLLGTKYINKYKFKIDAGAQTITIINNKDEITTNIIKHSHSIRLPVRLINPVIVPPYENRNVLVSTGISIATTIFQPSFKLIQRTPILLSNNFLNVRNYHTSILIQNPSSFPQYLSKNLCVGTIQLPQFSDTLCASSSMERNNDPNSVVETNIHNLLIHLTDESQKHELKETFDRYRKIFDTLTPNVANSTVCHAINTINHPPPSSKPYRLSYKKKEALYNIVQSLIQSGHLRESHSSYSAPAILVDKKDNTYRLVIDYKKLNSITIKDEFSLPNMEETLQEVGSGYNYFSKLDLKSGFWQLPIDEKDRHKTAFKTPFGLYEWNVLAQGLKNAPPTFQRVLSKLLEDCRQFCLVYLDDIIIFSKSFDEHRIHLEQVLSRLHRANFQLNPLKCAIARTEIDYLGHRVNHTGISPLPEKIASILLLKEPKTLKEANKFLGALSWYRKFIPRFAATAAPIHAVTNLPKNLRYKFKWSKEQSDAFHELKKLLTEAPLFLHFPIDNNPVILSTDAAKTGISGVLQQDVDGQIHNLYYHSQLISNTQQRSPPSQVLVTAVTTRLQKKRQNENLQPVTNDFSFTDSDVTDHNTTNDMTDINLNRSSMDQNSCDHAPFSCNKFGVSQLQTEQQKDENIQKKIEALNKDPDKVNFVFKEGVLYKLVQKPHSTRKKQLPYIPATMITHLLQACHDDPIAGHFGVTRTYFKLKNDYWWPSMKSSIQKYIKSCPKCQQFNISRQKKPGLLKPIKPPDGPFQMIAIDYVGSLPRTPSENRYVLVITDMFTRWVIALALPSCTAQVTAEMLFKHYICRYGVPISILSDNGSHFHNHLLQSLEYKIGINHIFSAPYHPQSNGVVERFNATFIPQIAKLQHSEHNNWDEKMPYNYISAPPSSHDSSQPPEHLTTKQKRVWRRNKAKNNYNEQLRTTMNLFTVNPSLLQVNFVNYATTSEELNYLVHVTEQASSFTIDTESTRRPYLTNLPSLIQVQVNSNDDEYNENEITTTQLLILFDCAYLPQPTSSSFI</sequence>
<evidence type="ECO:0000256" key="1">
    <source>
        <dbReference type="ARBA" id="ARBA00004141"/>
    </source>
</evidence>
<dbReference type="InterPro" id="IPR021109">
    <property type="entry name" value="Peptidase_aspartic_dom_sf"/>
</dbReference>
<keyword evidence="11" id="KW-0694">RNA-binding</keyword>
<dbReference type="GO" id="GO:0003964">
    <property type="term" value="F:RNA-directed DNA polymerase activity"/>
    <property type="evidence" value="ECO:0007669"/>
    <property type="project" value="UniProtKB-KW"/>
</dbReference>
<gene>
    <name evidence="21" type="ORF">OVA965_LOCUS22192</name>
    <name evidence="22" type="ORF">TMI583_LOCUS22904</name>
</gene>
<dbReference type="FunFam" id="3.30.70.270:FF:000020">
    <property type="entry name" value="Transposon Tf2-6 polyprotein-like Protein"/>
    <property type="match status" value="1"/>
</dbReference>
<dbReference type="SUPFAM" id="SSF53098">
    <property type="entry name" value="Ribonuclease H-like"/>
    <property type="match status" value="1"/>
</dbReference>
<dbReference type="CDD" id="cd00303">
    <property type="entry name" value="retropepsin_like"/>
    <property type="match status" value="1"/>
</dbReference>
<dbReference type="GO" id="GO:0004519">
    <property type="term" value="F:endonuclease activity"/>
    <property type="evidence" value="ECO:0007669"/>
    <property type="project" value="UniProtKB-KW"/>
</dbReference>
<evidence type="ECO:0000256" key="7">
    <source>
        <dbReference type="ARBA" id="ARBA00022722"/>
    </source>
</evidence>
<keyword evidence="15 18" id="KW-0472">Membrane</keyword>
<organism evidence="21 23">
    <name type="scientific">Didymodactylos carnosus</name>
    <dbReference type="NCBI Taxonomy" id="1234261"/>
    <lineage>
        <taxon>Eukaryota</taxon>
        <taxon>Metazoa</taxon>
        <taxon>Spiralia</taxon>
        <taxon>Gnathifera</taxon>
        <taxon>Rotifera</taxon>
        <taxon>Eurotatoria</taxon>
        <taxon>Bdelloidea</taxon>
        <taxon>Philodinida</taxon>
        <taxon>Philodinidae</taxon>
        <taxon>Didymodactylos</taxon>
    </lineage>
</organism>
<evidence type="ECO:0000256" key="4">
    <source>
        <dbReference type="ARBA" id="ARBA00022679"/>
    </source>
</evidence>
<evidence type="ECO:0000259" key="19">
    <source>
        <dbReference type="PROSITE" id="PS50878"/>
    </source>
</evidence>
<evidence type="ECO:0000313" key="21">
    <source>
        <dbReference type="EMBL" id="CAF1163121.1"/>
    </source>
</evidence>
<feature type="non-terminal residue" evidence="21">
    <location>
        <position position="1510"/>
    </location>
</feature>
<dbReference type="Pfam" id="PF19259">
    <property type="entry name" value="Ty3_capsid"/>
    <property type="match status" value="1"/>
</dbReference>
<dbReference type="InterPro" id="IPR041588">
    <property type="entry name" value="Integrase_H2C2"/>
</dbReference>
<feature type="transmembrane region" description="Helical" evidence="18">
    <location>
        <begin position="6"/>
        <end position="23"/>
    </location>
</feature>
<dbReference type="InterPro" id="IPR012337">
    <property type="entry name" value="RNaseH-like_sf"/>
</dbReference>
<reference evidence="21" key="1">
    <citation type="submission" date="2021-02" db="EMBL/GenBank/DDBJ databases">
        <authorList>
            <person name="Nowell W R."/>
        </authorList>
    </citation>
    <scope>NUCLEOTIDE SEQUENCE</scope>
</reference>
<evidence type="ECO:0000256" key="11">
    <source>
        <dbReference type="ARBA" id="ARBA00022884"/>
    </source>
</evidence>
<dbReference type="Pfam" id="PF03006">
    <property type="entry name" value="HlyIII"/>
    <property type="match status" value="1"/>
</dbReference>
<evidence type="ECO:0000256" key="5">
    <source>
        <dbReference type="ARBA" id="ARBA00022692"/>
    </source>
</evidence>
<dbReference type="InterPro" id="IPR001969">
    <property type="entry name" value="Aspartic_peptidase_AS"/>
</dbReference>
<dbReference type="Pfam" id="PF17919">
    <property type="entry name" value="RT_RNaseH_2"/>
    <property type="match status" value="1"/>
</dbReference>
<feature type="non-terminal residue" evidence="21">
    <location>
        <position position="1"/>
    </location>
</feature>
<comment type="similarity">
    <text evidence="2">Belongs to the ADIPOR family.</text>
</comment>
<dbReference type="Proteomes" id="UP000682733">
    <property type="component" value="Unassembled WGS sequence"/>
</dbReference>
<protein>
    <recommendedName>
        <fullName evidence="24">Endonuclease</fullName>
    </recommendedName>
</protein>
<keyword evidence="16" id="KW-0511">Multifunctional enzyme</keyword>
<dbReference type="PANTHER" id="PTHR37984">
    <property type="entry name" value="PROTEIN CBG26694"/>
    <property type="match status" value="1"/>
</dbReference>
<dbReference type="Gene3D" id="3.30.420.10">
    <property type="entry name" value="Ribonuclease H-like superfamily/Ribonuclease H"/>
    <property type="match status" value="1"/>
</dbReference>
<dbReference type="InterPro" id="IPR045358">
    <property type="entry name" value="Ty3_capsid"/>
</dbReference>
<dbReference type="FunFam" id="3.10.10.10:FF:000007">
    <property type="entry name" value="Retrovirus-related Pol polyprotein from transposon 17.6-like Protein"/>
    <property type="match status" value="1"/>
</dbReference>
<dbReference type="PROSITE" id="PS50994">
    <property type="entry name" value="INTEGRASE"/>
    <property type="match status" value="1"/>
</dbReference>
<keyword evidence="13" id="KW-0695">RNA-directed DNA polymerase</keyword>
<dbReference type="EMBL" id="CAJOBA010033945">
    <property type="protein sequence ID" value="CAF3974749.1"/>
    <property type="molecule type" value="Genomic_DNA"/>
</dbReference>
<dbReference type="SUPFAM" id="SSF56672">
    <property type="entry name" value="DNA/RNA polymerases"/>
    <property type="match status" value="1"/>
</dbReference>
<dbReference type="Gene3D" id="3.10.10.10">
    <property type="entry name" value="HIV Type 1 Reverse Transcriptase, subunit A, domain 1"/>
    <property type="match status" value="1"/>
</dbReference>
<evidence type="ECO:0000256" key="3">
    <source>
        <dbReference type="ARBA" id="ARBA00022670"/>
    </source>
</evidence>
<comment type="subcellular location">
    <subcellularLocation>
        <location evidence="1">Membrane</location>
        <topology evidence="1">Multi-pass membrane protein</topology>
    </subcellularLocation>
</comment>
<evidence type="ECO:0000313" key="22">
    <source>
        <dbReference type="EMBL" id="CAF3974749.1"/>
    </source>
</evidence>
<feature type="region of interest" description="Disordered" evidence="17">
    <location>
        <begin position="371"/>
        <end position="419"/>
    </location>
</feature>
<accession>A0A8S2EJB5</accession>
<feature type="domain" description="Integrase catalytic" evidence="20">
    <location>
        <begin position="1237"/>
        <end position="1395"/>
    </location>
</feature>
<comment type="caution">
    <text evidence="21">The sequence shown here is derived from an EMBL/GenBank/DDBJ whole genome shotgun (WGS) entry which is preliminary data.</text>
</comment>
<dbReference type="InterPro" id="IPR004254">
    <property type="entry name" value="AdipoR/HlyIII-related"/>
</dbReference>
<dbReference type="PROSITE" id="PS00141">
    <property type="entry name" value="ASP_PROTEASE"/>
    <property type="match status" value="1"/>
</dbReference>